<evidence type="ECO:0000313" key="3">
    <source>
        <dbReference type="Proteomes" id="UP000179113"/>
    </source>
</evidence>
<evidence type="ECO:0000313" key="2">
    <source>
        <dbReference type="EMBL" id="OGC68827.1"/>
    </source>
</evidence>
<reference evidence="2 3" key="1">
    <citation type="journal article" date="2016" name="Nat. Commun.">
        <title>Thousands of microbial genomes shed light on interconnected biogeochemical processes in an aquifer system.</title>
        <authorList>
            <person name="Anantharaman K."/>
            <person name="Brown C.T."/>
            <person name="Hug L.A."/>
            <person name="Sharon I."/>
            <person name="Castelle C.J."/>
            <person name="Probst A.J."/>
            <person name="Thomas B.C."/>
            <person name="Singh A."/>
            <person name="Wilkins M.J."/>
            <person name="Karaoz U."/>
            <person name="Brodie E.L."/>
            <person name="Williams K.H."/>
            <person name="Hubbard S.S."/>
            <person name="Banfield J.F."/>
        </authorList>
    </citation>
    <scope>NUCLEOTIDE SEQUENCE [LARGE SCALE GENOMIC DNA]</scope>
</reference>
<keyword evidence="1" id="KW-0472">Membrane</keyword>
<dbReference type="EMBL" id="MEWA01000031">
    <property type="protein sequence ID" value="OGC68827.1"/>
    <property type="molecule type" value="Genomic_DNA"/>
</dbReference>
<organism evidence="2 3">
    <name type="scientific">candidate division WWE3 bacterium RIFOXYC1_FULL_39_7</name>
    <dbReference type="NCBI Taxonomy" id="1802643"/>
    <lineage>
        <taxon>Bacteria</taxon>
        <taxon>Katanobacteria</taxon>
    </lineage>
</organism>
<feature type="transmembrane region" description="Helical" evidence="1">
    <location>
        <begin position="72"/>
        <end position="92"/>
    </location>
</feature>
<feature type="transmembrane region" description="Helical" evidence="1">
    <location>
        <begin position="38"/>
        <end position="66"/>
    </location>
</feature>
<keyword evidence="1" id="KW-0812">Transmembrane</keyword>
<comment type="caution">
    <text evidence="2">The sequence shown here is derived from an EMBL/GenBank/DDBJ whole genome shotgun (WGS) entry which is preliminary data.</text>
</comment>
<evidence type="ECO:0000256" key="1">
    <source>
        <dbReference type="SAM" id="Phobius"/>
    </source>
</evidence>
<keyword evidence="1" id="KW-1133">Transmembrane helix</keyword>
<sequence>MFKGRISALDQDDRLIDPPGYPYIILDRKHYRDQLYEFLLLNVRTLVGYILWAVAGVGMGFALWFYANAWGLAIGLSMLGLAPLFGSLFAYLKSWRGYPHIKRD</sequence>
<protein>
    <submittedName>
        <fullName evidence="2">Uncharacterized protein</fullName>
    </submittedName>
</protein>
<dbReference type="AlphaFoldDB" id="A0A1F4WHC3"/>
<gene>
    <name evidence="2" type="ORF">A2415_02685</name>
</gene>
<proteinExistence type="predicted"/>
<accession>A0A1F4WHC3</accession>
<dbReference type="Proteomes" id="UP000179113">
    <property type="component" value="Unassembled WGS sequence"/>
</dbReference>
<name>A0A1F4WHC3_UNCKA</name>